<keyword evidence="1" id="KW-1133">Transmembrane helix</keyword>
<accession>A0ABQ2NHR3</accession>
<name>A0ABQ2NHR3_9FLAO</name>
<comment type="caution">
    <text evidence="2">The sequence shown here is derived from an EMBL/GenBank/DDBJ whole genome shotgun (WGS) entry which is preliminary data.</text>
</comment>
<protein>
    <submittedName>
        <fullName evidence="2">Uncharacterized protein</fullName>
    </submittedName>
</protein>
<keyword evidence="1" id="KW-0812">Transmembrane</keyword>
<dbReference type="EMBL" id="BMLV01000001">
    <property type="protein sequence ID" value="GGP02416.1"/>
    <property type="molecule type" value="Genomic_DNA"/>
</dbReference>
<evidence type="ECO:0000256" key="1">
    <source>
        <dbReference type="SAM" id="Phobius"/>
    </source>
</evidence>
<keyword evidence="1" id="KW-0472">Membrane</keyword>
<proteinExistence type="predicted"/>
<dbReference type="Proteomes" id="UP000620064">
    <property type="component" value="Unassembled WGS sequence"/>
</dbReference>
<gene>
    <name evidence="2" type="ORF">GCM10010992_06710</name>
</gene>
<organism evidence="2 3">
    <name type="scientific">Cloacibacterium rupense</name>
    <dbReference type="NCBI Taxonomy" id="517423"/>
    <lineage>
        <taxon>Bacteria</taxon>
        <taxon>Pseudomonadati</taxon>
        <taxon>Bacteroidota</taxon>
        <taxon>Flavobacteriia</taxon>
        <taxon>Flavobacteriales</taxon>
        <taxon>Weeksellaceae</taxon>
    </lineage>
</organism>
<sequence length="54" mass="6510">MQNFGLKIIILKYKLFFSLLIILKKFKVNSKKIEFYTWLEILIKLVKIIGNNCF</sequence>
<evidence type="ECO:0000313" key="2">
    <source>
        <dbReference type="EMBL" id="GGP02416.1"/>
    </source>
</evidence>
<evidence type="ECO:0000313" key="3">
    <source>
        <dbReference type="Proteomes" id="UP000620064"/>
    </source>
</evidence>
<feature type="transmembrane region" description="Helical" evidence="1">
    <location>
        <begin position="6"/>
        <end position="23"/>
    </location>
</feature>
<keyword evidence="3" id="KW-1185">Reference proteome</keyword>
<reference evidence="3" key="1">
    <citation type="journal article" date="2019" name="Int. J. Syst. Evol. Microbiol.">
        <title>The Global Catalogue of Microorganisms (GCM) 10K type strain sequencing project: providing services to taxonomists for standard genome sequencing and annotation.</title>
        <authorList>
            <consortium name="The Broad Institute Genomics Platform"/>
            <consortium name="The Broad Institute Genome Sequencing Center for Infectious Disease"/>
            <person name="Wu L."/>
            <person name="Ma J."/>
        </authorList>
    </citation>
    <scope>NUCLEOTIDE SEQUENCE [LARGE SCALE GENOMIC DNA]</scope>
    <source>
        <strain evidence="3">CGMCC 1.7656</strain>
    </source>
</reference>